<dbReference type="Proteomes" id="UP000753376">
    <property type="component" value="Unassembled WGS sequence"/>
</dbReference>
<evidence type="ECO:0000313" key="2">
    <source>
        <dbReference type="Proteomes" id="UP000753376"/>
    </source>
</evidence>
<keyword evidence="2" id="KW-1185">Reference proteome</keyword>
<sequence>MKVDVAYMLQDRRGDPAVKGLYEQALESPTLMIRAIALIVLHGDIDFWDTVMVDNEFNEEAVARLKGEYLSRVG</sequence>
<dbReference type="EMBL" id="JAHKPV010000001">
    <property type="protein sequence ID" value="MBU2873103.1"/>
    <property type="molecule type" value="Genomic_DNA"/>
</dbReference>
<organism evidence="1 2">
    <name type="scientific">Marinobacter salexigens</name>
    <dbReference type="NCBI Taxonomy" id="1925763"/>
    <lineage>
        <taxon>Bacteria</taxon>
        <taxon>Pseudomonadati</taxon>
        <taxon>Pseudomonadota</taxon>
        <taxon>Gammaproteobacteria</taxon>
        <taxon>Pseudomonadales</taxon>
        <taxon>Marinobacteraceae</taxon>
        <taxon>Marinobacter</taxon>
    </lineage>
</organism>
<reference evidence="1 2" key="1">
    <citation type="submission" date="2021-05" db="EMBL/GenBank/DDBJ databases">
        <title>Draft genomes of bacteria isolated from model marine particles.</title>
        <authorList>
            <person name="Datta M.S."/>
            <person name="Schwartzman J.A."/>
            <person name="Enke T.N."/>
            <person name="Saavedra J."/>
            <person name="Cermak N."/>
            <person name="Cordero O.X."/>
        </authorList>
    </citation>
    <scope>NUCLEOTIDE SEQUENCE [LARGE SCALE GENOMIC DNA]</scope>
    <source>
        <strain evidence="1 2">D2M19</strain>
    </source>
</reference>
<protein>
    <submittedName>
        <fullName evidence="1">Uncharacterized protein</fullName>
    </submittedName>
</protein>
<comment type="caution">
    <text evidence="1">The sequence shown here is derived from an EMBL/GenBank/DDBJ whole genome shotgun (WGS) entry which is preliminary data.</text>
</comment>
<name>A0ABS6A4U3_9GAMM</name>
<proteinExistence type="predicted"/>
<evidence type="ECO:0000313" key="1">
    <source>
        <dbReference type="EMBL" id="MBU2873103.1"/>
    </source>
</evidence>
<gene>
    <name evidence="1" type="ORF">KO508_03695</name>
</gene>
<dbReference type="RefSeq" id="WP_216006956.1">
    <property type="nucleotide sequence ID" value="NZ_JAHKPV010000001.1"/>
</dbReference>
<accession>A0ABS6A4U3</accession>